<sequence>MVSYSNIDYSISFQTNPVIFDGPNPDHHTRNVLLDLVIRERTTIRSATVAHDLFRPVIKVSCSIIPASSTQELQTLDSTFVFIFNEFQLMQIHRSSIALLWRLPIGHGS</sequence>
<proteinExistence type="predicted"/>
<dbReference type="Proteomes" id="UP000017836">
    <property type="component" value="Unassembled WGS sequence"/>
</dbReference>
<organism evidence="1 2">
    <name type="scientific">Amborella trichopoda</name>
    <dbReference type="NCBI Taxonomy" id="13333"/>
    <lineage>
        <taxon>Eukaryota</taxon>
        <taxon>Viridiplantae</taxon>
        <taxon>Streptophyta</taxon>
        <taxon>Embryophyta</taxon>
        <taxon>Tracheophyta</taxon>
        <taxon>Spermatophyta</taxon>
        <taxon>Magnoliopsida</taxon>
        <taxon>Amborellales</taxon>
        <taxon>Amborellaceae</taxon>
        <taxon>Amborella</taxon>
    </lineage>
</organism>
<evidence type="ECO:0000313" key="2">
    <source>
        <dbReference type="Proteomes" id="UP000017836"/>
    </source>
</evidence>
<evidence type="ECO:0000313" key="1">
    <source>
        <dbReference type="EMBL" id="ERN00058.1"/>
    </source>
</evidence>
<keyword evidence="2" id="KW-1185">Reference proteome</keyword>
<dbReference type="AlphaFoldDB" id="W1NWN7"/>
<dbReference type="Gramene" id="ERN00058">
    <property type="protein sequence ID" value="ERN00058"/>
    <property type="gene ID" value="AMTR_s00105p00088160"/>
</dbReference>
<protein>
    <submittedName>
        <fullName evidence="1">Uncharacterized protein</fullName>
    </submittedName>
</protein>
<dbReference type="HOGENOM" id="CLU_2187499_0_0_1"/>
<accession>W1NWN7</accession>
<dbReference type="EMBL" id="KI394961">
    <property type="protein sequence ID" value="ERN00058.1"/>
    <property type="molecule type" value="Genomic_DNA"/>
</dbReference>
<name>W1NWN7_AMBTC</name>
<reference evidence="2" key="1">
    <citation type="journal article" date="2013" name="Science">
        <title>The Amborella genome and the evolution of flowering plants.</title>
        <authorList>
            <consortium name="Amborella Genome Project"/>
        </authorList>
    </citation>
    <scope>NUCLEOTIDE SEQUENCE [LARGE SCALE GENOMIC DNA]</scope>
</reference>
<gene>
    <name evidence="1" type="ORF">AMTR_s00105p00088160</name>
</gene>